<evidence type="ECO:0000313" key="2">
    <source>
        <dbReference type="Proteomes" id="UP000094527"/>
    </source>
</evidence>
<reference evidence="1 2" key="1">
    <citation type="journal article" date="2016" name="Genome Biol. Evol.">
        <title>Gene Family Evolution Reflects Adaptation to Soil Environmental Stressors in the Genome of the Collembolan Orchesella cincta.</title>
        <authorList>
            <person name="Faddeeva-Vakhrusheva A."/>
            <person name="Derks M.F."/>
            <person name="Anvar S.Y."/>
            <person name="Agamennone V."/>
            <person name="Suring W."/>
            <person name="Smit S."/>
            <person name="van Straalen N.M."/>
            <person name="Roelofs D."/>
        </authorList>
    </citation>
    <scope>NUCLEOTIDE SEQUENCE [LARGE SCALE GENOMIC DNA]</scope>
    <source>
        <tissue evidence="1">Mixed pool</tissue>
    </source>
</reference>
<protein>
    <recommendedName>
        <fullName evidence="3">Integrase catalytic domain-containing protein</fullName>
    </recommendedName>
</protein>
<proteinExistence type="predicted"/>
<dbReference type="AlphaFoldDB" id="A0A1D2ML75"/>
<name>A0A1D2ML75_ORCCI</name>
<dbReference type="PANTHER" id="PTHR46585:SF1">
    <property type="entry name" value="CHROMO DOMAIN-CONTAINING PROTEIN"/>
    <property type="match status" value="1"/>
</dbReference>
<evidence type="ECO:0000313" key="1">
    <source>
        <dbReference type="EMBL" id="ODM93708.1"/>
    </source>
</evidence>
<dbReference type="EMBL" id="LJIJ01000931">
    <property type="protein sequence ID" value="ODM93708.1"/>
    <property type="molecule type" value="Genomic_DNA"/>
</dbReference>
<gene>
    <name evidence="1" type="ORF">Ocin01_12974</name>
</gene>
<dbReference type="Proteomes" id="UP000094527">
    <property type="component" value="Unassembled WGS sequence"/>
</dbReference>
<comment type="caution">
    <text evidence="1">The sequence shown here is derived from an EMBL/GenBank/DDBJ whole genome shotgun (WGS) entry which is preliminary data.</text>
</comment>
<sequence>MEAFQSIVDKAGYAPKLLHTDEGKEFAGSFKKYLDTVDVNSENEDIVFANLYKGYAEAKKNQKPPKFATGNIVKISRQKLIFEKEASNTWSKESFKILKILDTYPWTYKLVDKNGNEIPGGFYQEQLQKVHEDSIYDD</sequence>
<dbReference type="OrthoDB" id="6343797at2759"/>
<dbReference type="PANTHER" id="PTHR46585">
    <property type="entry name" value="INTEGRASE CORE DOMAIN CONTAINING PROTEIN"/>
    <property type="match status" value="1"/>
</dbReference>
<organism evidence="1 2">
    <name type="scientific">Orchesella cincta</name>
    <name type="common">Springtail</name>
    <name type="synonym">Podura cincta</name>
    <dbReference type="NCBI Taxonomy" id="48709"/>
    <lineage>
        <taxon>Eukaryota</taxon>
        <taxon>Metazoa</taxon>
        <taxon>Ecdysozoa</taxon>
        <taxon>Arthropoda</taxon>
        <taxon>Hexapoda</taxon>
        <taxon>Collembola</taxon>
        <taxon>Entomobryomorpha</taxon>
        <taxon>Entomobryoidea</taxon>
        <taxon>Orchesellidae</taxon>
        <taxon>Orchesellinae</taxon>
        <taxon>Orchesella</taxon>
    </lineage>
</organism>
<evidence type="ECO:0008006" key="3">
    <source>
        <dbReference type="Google" id="ProtNLM"/>
    </source>
</evidence>
<dbReference type="STRING" id="48709.A0A1D2ML75"/>
<keyword evidence="2" id="KW-1185">Reference proteome</keyword>
<accession>A0A1D2ML75</accession>